<dbReference type="RefSeq" id="WP_182162550.1">
    <property type="nucleotide sequence ID" value="NZ_JACFXV010000039.1"/>
</dbReference>
<name>A0A839A9I4_9HYPH</name>
<reference evidence="3 4" key="1">
    <citation type="submission" date="2020-07" db="EMBL/GenBank/DDBJ databases">
        <title>Stappia sp., F7233, whole genome shotgun sequencing project.</title>
        <authorList>
            <person name="Jiang S."/>
            <person name="Liu Z.W."/>
            <person name="Du Z.J."/>
        </authorList>
    </citation>
    <scope>NUCLEOTIDE SEQUENCE [LARGE SCALE GENOMIC DNA]</scope>
    <source>
        <strain evidence="3 4">F7233</strain>
    </source>
</reference>
<feature type="transmembrane region" description="Helical" evidence="1">
    <location>
        <begin position="128"/>
        <end position="146"/>
    </location>
</feature>
<dbReference type="Pfam" id="PF07331">
    <property type="entry name" value="TctB"/>
    <property type="match status" value="1"/>
</dbReference>
<sequence>MNGEQGNRDVAGFAGSLFFLCTGLFVFFESLTLSPLAAAFPRTIGATLAGLALLQAAASLTGRSGGTMETGAAAGRHADGLGRKLTMIATMVGWALLFPLVGMFVTSLAACLILMATGLFERVSRGRLAAYLAGVTAMVAAFYLLMSHVLNIPLPRGALF</sequence>
<dbReference type="Proteomes" id="UP000541109">
    <property type="component" value="Unassembled WGS sequence"/>
</dbReference>
<gene>
    <name evidence="3" type="ORF">H2509_03980</name>
</gene>
<proteinExistence type="predicted"/>
<keyword evidence="1" id="KW-1133">Transmembrane helix</keyword>
<dbReference type="EMBL" id="JACFXV010000039">
    <property type="protein sequence ID" value="MBA5776280.1"/>
    <property type="molecule type" value="Genomic_DNA"/>
</dbReference>
<comment type="caution">
    <text evidence="3">The sequence shown here is derived from an EMBL/GenBank/DDBJ whole genome shotgun (WGS) entry which is preliminary data.</text>
</comment>
<accession>A0A839A9I4</accession>
<evidence type="ECO:0000259" key="2">
    <source>
        <dbReference type="Pfam" id="PF07331"/>
    </source>
</evidence>
<feature type="domain" description="DUF1468" evidence="2">
    <location>
        <begin position="15"/>
        <end position="155"/>
    </location>
</feature>
<evidence type="ECO:0000313" key="3">
    <source>
        <dbReference type="EMBL" id="MBA5776280.1"/>
    </source>
</evidence>
<feature type="transmembrane region" description="Helical" evidence="1">
    <location>
        <begin position="43"/>
        <end position="61"/>
    </location>
</feature>
<evidence type="ECO:0000313" key="4">
    <source>
        <dbReference type="Proteomes" id="UP000541109"/>
    </source>
</evidence>
<organism evidence="3 4">
    <name type="scientific">Stappia albiluteola</name>
    <dbReference type="NCBI Taxonomy" id="2758565"/>
    <lineage>
        <taxon>Bacteria</taxon>
        <taxon>Pseudomonadati</taxon>
        <taxon>Pseudomonadota</taxon>
        <taxon>Alphaproteobacteria</taxon>
        <taxon>Hyphomicrobiales</taxon>
        <taxon>Stappiaceae</taxon>
        <taxon>Stappia</taxon>
    </lineage>
</organism>
<keyword evidence="1" id="KW-0472">Membrane</keyword>
<dbReference type="AlphaFoldDB" id="A0A839A9I4"/>
<protein>
    <submittedName>
        <fullName evidence="3">Tripartite tricarboxylate transporter TctB family protein</fullName>
    </submittedName>
</protein>
<keyword evidence="1" id="KW-0812">Transmembrane</keyword>
<feature type="transmembrane region" description="Helical" evidence="1">
    <location>
        <begin position="91"/>
        <end position="116"/>
    </location>
</feature>
<keyword evidence="4" id="KW-1185">Reference proteome</keyword>
<dbReference type="InterPro" id="IPR009936">
    <property type="entry name" value="DUF1468"/>
</dbReference>
<evidence type="ECO:0000256" key="1">
    <source>
        <dbReference type="SAM" id="Phobius"/>
    </source>
</evidence>
<feature type="transmembrane region" description="Helical" evidence="1">
    <location>
        <begin position="12"/>
        <end position="31"/>
    </location>
</feature>